<gene>
    <name evidence="2" type="ordered locus">RAM_08360</name>
</gene>
<sequence>MTSRFRAAAATLFVVFSLSFAVDGITTTTVSAGPACVRPCRF</sequence>
<name>A0A9R0NT71_AMYMS</name>
<dbReference type="GeneID" id="92877371"/>
<reference evidence="2 3" key="1">
    <citation type="journal article" date="2011" name="J. Bacteriol.">
        <title>Whole genome sequence of the rifamycin B-producing strain Amycolatopsis mediterranei S699.</title>
        <authorList>
            <person name="Verma M."/>
            <person name="Kaur J."/>
            <person name="Kumar M."/>
            <person name="Kumari K."/>
            <person name="Saxena A."/>
            <person name="Anand S."/>
            <person name="Nigam A."/>
            <person name="Ravi V."/>
            <person name="Raghuvanshi S."/>
            <person name="Khurana P."/>
            <person name="Tyagi A.K."/>
            <person name="Khurana J.P."/>
            <person name="Lal R."/>
        </authorList>
    </citation>
    <scope>NUCLEOTIDE SEQUENCE [LARGE SCALE GENOMIC DNA]</scope>
    <source>
        <strain evidence="2 3">S699</strain>
    </source>
</reference>
<proteinExistence type="predicted"/>
<keyword evidence="1" id="KW-0732">Signal</keyword>
<feature type="signal peptide" evidence="1">
    <location>
        <begin position="1"/>
        <end position="21"/>
    </location>
</feature>
<feature type="chain" id="PRO_5040350020" evidence="1">
    <location>
        <begin position="22"/>
        <end position="42"/>
    </location>
</feature>
<accession>A0A9R0NT71</accession>
<dbReference type="RefSeq" id="WP_014466695.1">
    <property type="nucleotide sequence ID" value="NC_017186.1"/>
</dbReference>
<organism evidence="2 3">
    <name type="scientific">Amycolatopsis mediterranei (strain S699)</name>
    <name type="common">Nocardia mediterranei</name>
    <dbReference type="NCBI Taxonomy" id="713604"/>
    <lineage>
        <taxon>Bacteria</taxon>
        <taxon>Bacillati</taxon>
        <taxon>Actinomycetota</taxon>
        <taxon>Actinomycetes</taxon>
        <taxon>Pseudonocardiales</taxon>
        <taxon>Pseudonocardiaceae</taxon>
        <taxon>Amycolatopsis</taxon>
    </lineage>
</organism>
<protein>
    <submittedName>
        <fullName evidence="2">Uncharacterized protein</fullName>
    </submittedName>
</protein>
<dbReference type="EMBL" id="CP002896">
    <property type="protein sequence ID" value="AEK40162.1"/>
    <property type="molecule type" value="Genomic_DNA"/>
</dbReference>
<evidence type="ECO:0000313" key="3">
    <source>
        <dbReference type="Proteomes" id="UP000006138"/>
    </source>
</evidence>
<dbReference type="AlphaFoldDB" id="A0A9R0NT71"/>
<keyword evidence="3" id="KW-1185">Reference proteome</keyword>
<evidence type="ECO:0000256" key="1">
    <source>
        <dbReference type="SAM" id="SignalP"/>
    </source>
</evidence>
<dbReference type="KEGG" id="amn:RAM_08360"/>
<dbReference type="Proteomes" id="UP000006138">
    <property type="component" value="Chromosome"/>
</dbReference>
<evidence type="ECO:0000313" key="2">
    <source>
        <dbReference type="EMBL" id="AEK40162.1"/>
    </source>
</evidence>